<gene>
    <name evidence="3" type="ORF">PMAYCL1PPCAC_09797</name>
</gene>
<evidence type="ECO:0000313" key="3">
    <source>
        <dbReference type="EMBL" id="GMR39602.1"/>
    </source>
</evidence>
<feature type="transmembrane region" description="Helical" evidence="2">
    <location>
        <begin position="115"/>
        <end position="136"/>
    </location>
</feature>
<proteinExistence type="inferred from homology"/>
<dbReference type="InterPro" id="IPR004151">
    <property type="entry name" value="7TM_GPCR_serpentine_rcpt_Sre"/>
</dbReference>
<dbReference type="Proteomes" id="UP001328107">
    <property type="component" value="Unassembled WGS sequence"/>
</dbReference>
<dbReference type="GO" id="GO:0016020">
    <property type="term" value="C:membrane"/>
    <property type="evidence" value="ECO:0007669"/>
    <property type="project" value="InterPro"/>
</dbReference>
<comment type="caution">
    <text evidence="3">The sequence shown here is derived from an EMBL/GenBank/DDBJ whole genome shotgun (WGS) entry which is preliminary data.</text>
</comment>
<dbReference type="AlphaFoldDB" id="A0AAN5CDK0"/>
<protein>
    <recommendedName>
        <fullName evidence="5">G protein-coupled receptor</fullName>
    </recommendedName>
</protein>
<dbReference type="EMBL" id="BTRK01000002">
    <property type="protein sequence ID" value="GMR39602.1"/>
    <property type="molecule type" value="Genomic_DNA"/>
</dbReference>
<keyword evidence="2" id="KW-1133">Transmembrane helix</keyword>
<comment type="similarity">
    <text evidence="1">Belongs to the nematode receptor-like protein sre family.</text>
</comment>
<accession>A0AAN5CDK0</accession>
<feature type="transmembrane region" description="Helical" evidence="2">
    <location>
        <begin position="65"/>
        <end position="86"/>
    </location>
</feature>
<evidence type="ECO:0008006" key="5">
    <source>
        <dbReference type="Google" id="ProtNLM"/>
    </source>
</evidence>
<name>A0AAN5CDK0_9BILA</name>
<evidence type="ECO:0000256" key="1">
    <source>
        <dbReference type="ARBA" id="ARBA00006803"/>
    </source>
</evidence>
<keyword evidence="2" id="KW-0472">Membrane</keyword>
<feature type="transmembrane region" description="Helical" evidence="2">
    <location>
        <begin position="6"/>
        <end position="23"/>
    </location>
</feature>
<dbReference type="Pfam" id="PF03125">
    <property type="entry name" value="Sre"/>
    <property type="match status" value="1"/>
</dbReference>
<keyword evidence="2" id="KW-0812">Transmembrane</keyword>
<sequence>GLFGTTFNLFAFVFERLIATVLVHRYEHISARIPFISLAMSAVQWAGASLGIALLYAGLITLPPLLVIVGVEWAISVVMFSSLPAISRRAYESAMRDSNRRYGNRYQSIENIRTALVLNRLVLFLSMAIIFLLAYYT</sequence>
<reference evidence="4" key="1">
    <citation type="submission" date="2022-10" db="EMBL/GenBank/DDBJ databases">
        <title>Genome assembly of Pristionchus species.</title>
        <authorList>
            <person name="Yoshida K."/>
            <person name="Sommer R.J."/>
        </authorList>
    </citation>
    <scope>NUCLEOTIDE SEQUENCE [LARGE SCALE GENOMIC DNA]</scope>
    <source>
        <strain evidence="4">RS5460</strain>
    </source>
</reference>
<feature type="non-terminal residue" evidence="3">
    <location>
        <position position="137"/>
    </location>
</feature>
<keyword evidence="4" id="KW-1185">Reference proteome</keyword>
<feature type="transmembrane region" description="Helical" evidence="2">
    <location>
        <begin position="35"/>
        <end position="59"/>
    </location>
</feature>
<evidence type="ECO:0000256" key="2">
    <source>
        <dbReference type="SAM" id="Phobius"/>
    </source>
</evidence>
<feature type="non-terminal residue" evidence="3">
    <location>
        <position position="1"/>
    </location>
</feature>
<evidence type="ECO:0000313" key="4">
    <source>
        <dbReference type="Proteomes" id="UP001328107"/>
    </source>
</evidence>
<organism evidence="3 4">
    <name type="scientific">Pristionchus mayeri</name>
    <dbReference type="NCBI Taxonomy" id="1317129"/>
    <lineage>
        <taxon>Eukaryota</taxon>
        <taxon>Metazoa</taxon>
        <taxon>Ecdysozoa</taxon>
        <taxon>Nematoda</taxon>
        <taxon>Chromadorea</taxon>
        <taxon>Rhabditida</taxon>
        <taxon>Rhabditina</taxon>
        <taxon>Diplogasteromorpha</taxon>
        <taxon>Diplogasteroidea</taxon>
        <taxon>Neodiplogasteridae</taxon>
        <taxon>Pristionchus</taxon>
    </lineage>
</organism>
<dbReference type="GO" id="GO:0007606">
    <property type="term" value="P:sensory perception of chemical stimulus"/>
    <property type="evidence" value="ECO:0007669"/>
    <property type="project" value="InterPro"/>
</dbReference>